<evidence type="ECO:0000313" key="2">
    <source>
        <dbReference type="EMBL" id="KUI57202.1"/>
    </source>
</evidence>
<dbReference type="AlphaFoldDB" id="A0A194UZU2"/>
<organism evidence="2 3">
    <name type="scientific">Cytospora mali</name>
    <name type="common">Apple Valsa canker fungus</name>
    <name type="synonym">Valsa mali</name>
    <dbReference type="NCBI Taxonomy" id="578113"/>
    <lineage>
        <taxon>Eukaryota</taxon>
        <taxon>Fungi</taxon>
        <taxon>Dikarya</taxon>
        <taxon>Ascomycota</taxon>
        <taxon>Pezizomycotina</taxon>
        <taxon>Sordariomycetes</taxon>
        <taxon>Sordariomycetidae</taxon>
        <taxon>Diaporthales</taxon>
        <taxon>Cytosporaceae</taxon>
        <taxon>Cytospora</taxon>
    </lineage>
</organism>
<sequence>WCTNGGGGGGGGAGSSMGGGGGLTATGGGEGDRGDTGAGMTVVTFLRTVTLPGPGKLQLFAFKKSFFEEQAGAGRDSIVVQPSARKRPMINFVDQCRIRSANTLREGGRRE</sequence>
<feature type="compositionally biased region" description="Gly residues" evidence="1">
    <location>
        <begin position="1"/>
        <end position="29"/>
    </location>
</feature>
<dbReference type="Proteomes" id="UP000078576">
    <property type="component" value="Unassembled WGS sequence"/>
</dbReference>
<reference evidence="3" key="1">
    <citation type="submission" date="2014-12" db="EMBL/GenBank/DDBJ databases">
        <title>Genome Sequence of Valsa Canker Pathogens Uncovers a Specific Adaption of Colonization on Woody Bark.</title>
        <authorList>
            <person name="Yin Z."/>
            <person name="Liu H."/>
            <person name="Gao X."/>
            <person name="Li Z."/>
            <person name="Song N."/>
            <person name="Ke X."/>
            <person name="Dai Q."/>
            <person name="Wu Y."/>
            <person name="Sun Y."/>
            <person name="Xu J.-R."/>
            <person name="Kang Z.K."/>
            <person name="Wang L."/>
            <person name="Huang L."/>
        </authorList>
    </citation>
    <scope>NUCLEOTIDE SEQUENCE [LARGE SCALE GENOMIC DNA]</scope>
    <source>
        <strain evidence="3">SXYL134</strain>
    </source>
</reference>
<gene>
    <name evidence="2" type="ORF">VP1G_10903</name>
</gene>
<feature type="non-terminal residue" evidence="2">
    <location>
        <position position="1"/>
    </location>
</feature>
<proteinExistence type="predicted"/>
<evidence type="ECO:0000256" key="1">
    <source>
        <dbReference type="SAM" id="MobiDB-lite"/>
    </source>
</evidence>
<accession>A0A194UZU2</accession>
<protein>
    <submittedName>
        <fullName evidence="2">Uncharacterized protein</fullName>
    </submittedName>
</protein>
<evidence type="ECO:0000313" key="3">
    <source>
        <dbReference type="Proteomes" id="UP000078576"/>
    </source>
</evidence>
<feature type="region of interest" description="Disordered" evidence="1">
    <location>
        <begin position="1"/>
        <end position="38"/>
    </location>
</feature>
<keyword evidence="3" id="KW-1185">Reference proteome</keyword>
<name>A0A194UZU2_CYTMA</name>
<dbReference type="EMBL" id="KN714697">
    <property type="protein sequence ID" value="KUI57202.1"/>
    <property type="molecule type" value="Genomic_DNA"/>
</dbReference>